<keyword evidence="2" id="KW-0678">Repressor</keyword>
<dbReference type="Pfam" id="PF08220">
    <property type="entry name" value="HTH_DeoR"/>
    <property type="match status" value="1"/>
</dbReference>
<dbReference type="InterPro" id="IPR001034">
    <property type="entry name" value="DeoR_HTH"/>
</dbReference>
<dbReference type="SUPFAM" id="SSF46785">
    <property type="entry name" value="Winged helix' DNA-binding domain"/>
    <property type="match status" value="1"/>
</dbReference>
<accession>A0A542YGK3</accession>
<dbReference type="PANTHER" id="PTHR30363:SF4">
    <property type="entry name" value="GLYCEROL-3-PHOSPHATE REGULON REPRESSOR"/>
    <property type="match status" value="1"/>
</dbReference>
<keyword evidence="5" id="KW-0804">Transcription</keyword>
<reference evidence="8 9" key="1">
    <citation type="submission" date="2019-06" db="EMBL/GenBank/DDBJ databases">
        <title>Sequencing the genomes of 1000 actinobacteria strains.</title>
        <authorList>
            <person name="Klenk H.-P."/>
        </authorList>
    </citation>
    <scope>NUCLEOTIDE SEQUENCE [LARGE SCALE GENOMIC DNA]</scope>
    <source>
        <strain evidence="8 9">DSM 26477</strain>
    </source>
</reference>
<dbReference type="PROSITE" id="PS51000">
    <property type="entry name" value="HTH_DEOR_2"/>
    <property type="match status" value="1"/>
</dbReference>
<keyword evidence="3" id="KW-0805">Transcription regulation</keyword>
<dbReference type="SMART" id="SM00420">
    <property type="entry name" value="HTH_DEOR"/>
    <property type="match status" value="1"/>
</dbReference>
<dbReference type="Proteomes" id="UP000317998">
    <property type="component" value="Unassembled WGS sequence"/>
</dbReference>
<evidence type="ECO:0000313" key="9">
    <source>
        <dbReference type="Proteomes" id="UP000317998"/>
    </source>
</evidence>
<evidence type="ECO:0000256" key="3">
    <source>
        <dbReference type="ARBA" id="ARBA00023015"/>
    </source>
</evidence>
<name>A0A542YGK3_9MICO</name>
<keyword evidence="4" id="KW-0238">DNA-binding</keyword>
<dbReference type="OrthoDB" id="7688673at2"/>
<dbReference type="EMBL" id="VFOM01000001">
    <property type="protein sequence ID" value="TQL47223.1"/>
    <property type="molecule type" value="Genomic_DNA"/>
</dbReference>
<dbReference type="SMART" id="SM00345">
    <property type="entry name" value="HTH_GNTR"/>
    <property type="match status" value="1"/>
</dbReference>
<dbReference type="PROSITE" id="PS00894">
    <property type="entry name" value="HTH_DEOR_1"/>
    <property type="match status" value="1"/>
</dbReference>
<dbReference type="SMART" id="SM01134">
    <property type="entry name" value="DeoRC"/>
    <property type="match status" value="1"/>
</dbReference>
<dbReference type="Pfam" id="PF00455">
    <property type="entry name" value="DeoRC"/>
    <property type="match status" value="1"/>
</dbReference>
<protein>
    <recommendedName>
        <fullName evidence="1">Lactose phosphotransferase system repressor</fullName>
    </recommendedName>
</protein>
<dbReference type="GO" id="GO:0003700">
    <property type="term" value="F:DNA-binding transcription factor activity"/>
    <property type="evidence" value="ECO:0007669"/>
    <property type="project" value="InterPro"/>
</dbReference>
<dbReference type="Gene3D" id="1.10.10.10">
    <property type="entry name" value="Winged helix-like DNA-binding domain superfamily/Winged helix DNA-binding domain"/>
    <property type="match status" value="1"/>
</dbReference>
<dbReference type="SUPFAM" id="SSF100950">
    <property type="entry name" value="NagB/RpiA/CoA transferase-like"/>
    <property type="match status" value="1"/>
</dbReference>
<dbReference type="InterPro" id="IPR000524">
    <property type="entry name" value="Tscrpt_reg_HTH_GntR"/>
</dbReference>
<proteinExistence type="predicted"/>
<dbReference type="InterPro" id="IPR050313">
    <property type="entry name" value="Carb_Metab_HTH_regulators"/>
</dbReference>
<dbReference type="InterPro" id="IPR036390">
    <property type="entry name" value="WH_DNA-bd_sf"/>
</dbReference>
<gene>
    <name evidence="8" type="ORF">FB562_0275</name>
</gene>
<evidence type="ECO:0000256" key="6">
    <source>
        <dbReference type="ARBA" id="ARBA00024937"/>
    </source>
</evidence>
<dbReference type="GO" id="GO:0003677">
    <property type="term" value="F:DNA binding"/>
    <property type="evidence" value="ECO:0007669"/>
    <property type="project" value="UniProtKB-KW"/>
</dbReference>
<dbReference type="InterPro" id="IPR018356">
    <property type="entry name" value="Tscrpt_reg_HTH_DeoR_CS"/>
</dbReference>
<dbReference type="RefSeq" id="WP_141879502.1">
    <property type="nucleotide sequence ID" value="NZ_VFOM01000001.1"/>
</dbReference>
<evidence type="ECO:0000256" key="2">
    <source>
        <dbReference type="ARBA" id="ARBA00022491"/>
    </source>
</evidence>
<evidence type="ECO:0000256" key="5">
    <source>
        <dbReference type="ARBA" id="ARBA00023163"/>
    </source>
</evidence>
<feature type="domain" description="HTH deoR-type" evidence="7">
    <location>
        <begin position="3"/>
        <end position="58"/>
    </location>
</feature>
<sequence>MYAEERQQLIVTRLEAAGRVSVAPLASEFDVSNETIRRDLDQLEAKGLARRVHGGAVPVSRISLAEESIDSRRMLNTGAKERIARAAMAFIPGSFSGAVAIDAGSTTGLFAHTLSQWTPDAPQQSIVVITNSILIAQAVNTNPHVEVQLIGGRLRTITSAAVGPTALAQLAGLRPDVAFIGANGVHAEFGFSTPDADEAAVKSALTHGARRAVALVDASKLGGETLVSFAALGDVDTLVTDGAPDAELTQALQESDVETVIA</sequence>
<dbReference type="InterPro" id="IPR037171">
    <property type="entry name" value="NagB/RpiA_transferase-like"/>
</dbReference>
<evidence type="ECO:0000256" key="1">
    <source>
        <dbReference type="ARBA" id="ARBA00021390"/>
    </source>
</evidence>
<evidence type="ECO:0000259" key="7">
    <source>
        <dbReference type="PROSITE" id="PS51000"/>
    </source>
</evidence>
<keyword evidence="9" id="KW-1185">Reference proteome</keyword>
<dbReference type="InterPro" id="IPR014036">
    <property type="entry name" value="DeoR-like_C"/>
</dbReference>
<dbReference type="AlphaFoldDB" id="A0A542YGK3"/>
<comment type="function">
    <text evidence="6">Repressor of the lactose catabolism operon. Galactose-6-phosphate is the inducer.</text>
</comment>
<dbReference type="InterPro" id="IPR036388">
    <property type="entry name" value="WH-like_DNA-bd_sf"/>
</dbReference>
<evidence type="ECO:0000313" key="8">
    <source>
        <dbReference type="EMBL" id="TQL47223.1"/>
    </source>
</evidence>
<dbReference type="PRINTS" id="PR00037">
    <property type="entry name" value="HTHLACR"/>
</dbReference>
<evidence type="ECO:0000256" key="4">
    <source>
        <dbReference type="ARBA" id="ARBA00023125"/>
    </source>
</evidence>
<dbReference type="PANTHER" id="PTHR30363">
    <property type="entry name" value="HTH-TYPE TRANSCRIPTIONAL REGULATOR SRLR-RELATED"/>
    <property type="match status" value="1"/>
</dbReference>
<dbReference type="Gene3D" id="3.40.50.1360">
    <property type="match status" value="1"/>
</dbReference>
<comment type="caution">
    <text evidence="8">The sequence shown here is derived from an EMBL/GenBank/DDBJ whole genome shotgun (WGS) entry which is preliminary data.</text>
</comment>
<organism evidence="8 9">
    <name type="scientific">Homoserinimonas aerilata</name>
    <dbReference type="NCBI Taxonomy" id="1162970"/>
    <lineage>
        <taxon>Bacteria</taxon>
        <taxon>Bacillati</taxon>
        <taxon>Actinomycetota</taxon>
        <taxon>Actinomycetes</taxon>
        <taxon>Micrococcales</taxon>
        <taxon>Microbacteriaceae</taxon>
        <taxon>Homoserinimonas</taxon>
    </lineage>
</organism>